<dbReference type="Pfam" id="PF00300">
    <property type="entry name" value="His_Phos_1"/>
    <property type="match status" value="1"/>
</dbReference>
<dbReference type="Proteomes" id="UP001370490">
    <property type="component" value="Unassembled WGS sequence"/>
</dbReference>
<dbReference type="PANTHER" id="PTHR16469:SF27">
    <property type="entry name" value="UBIQUITIN-ASSOCIATED AND SH3 DOMAIN-CONTAINING BA-RELATED"/>
    <property type="match status" value="1"/>
</dbReference>
<gene>
    <name evidence="1" type="ORF">RJ641_017053</name>
</gene>
<dbReference type="PANTHER" id="PTHR16469">
    <property type="entry name" value="UBIQUITIN-ASSOCIATED AND SH3 DOMAIN-CONTAINING BA-RELATED"/>
    <property type="match status" value="1"/>
</dbReference>
<dbReference type="SMART" id="SM00855">
    <property type="entry name" value="PGAM"/>
    <property type="match status" value="1"/>
</dbReference>
<accession>A0AAN8YZ90</accession>
<sequence>MSRFSHQMRLSSSLIRRFKHRLNAAASKSFATTEGSRPVLVHKRSVDILQDPWFNEDHRRFQQNVVVMRHGDRADNVEPLWISKAERPWDPPLVEEGLVRAYCTGRKLRTQLGFPIHRVFVSPFLRCVQTAAEVIAALSAVDDDRDVSATSDGVQIDPSKIKVRQGCGFSLIWSPARPVIYTLEFISPFGQVSIEYGLCEMLNREAIRTPPKDGNWGFNIVELQAMFPAGTVDHSVGRIYKELPHWEETVLGARNRYERIIQALADKYPSENLLLITHGEAVGVAVYAFLKDTSVYEVEYCAYSQLRRSITFGEDQTSTAGNFEVINRGQTGISFCSLSSDDSFN</sequence>
<dbReference type="InterPro" id="IPR013078">
    <property type="entry name" value="His_Pase_superF_clade-1"/>
</dbReference>
<proteinExistence type="predicted"/>
<organism evidence="1 2">
    <name type="scientific">Dillenia turbinata</name>
    <dbReference type="NCBI Taxonomy" id="194707"/>
    <lineage>
        <taxon>Eukaryota</taxon>
        <taxon>Viridiplantae</taxon>
        <taxon>Streptophyta</taxon>
        <taxon>Embryophyta</taxon>
        <taxon>Tracheophyta</taxon>
        <taxon>Spermatophyta</taxon>
        <taxon>Magnoliopsida</taxon>
        <taxon>eudicotyledons</taxon>
        <taxon>Gunneridae</taxon>
        <taxon>Pentapetalae</taxon>
        <taxon>Dilleniales</taxon>
        <taxon>Dilleniaceae</taxon>
        <taxon>Dillenia</taxon>
    </lineage>
</organism>
<reference evidence="1 2" key="1">
    <citation type="submission" date="2023-12" db="EMBL/GenBank/DDBJ databases">
        <title>A high-quality genome assembly for Dillenia turbinata (Dilleniales).</title>
        <authorList>
            <person name="Chanderbali A."/>
        </authorList>
    </citation>
    <scope>NUCLEOTIDE SEQUENCE [LARGE SCALE GENOMIC DNA]</scope>
    <source>
        <strain evidence="1">LSX21</strain>
        <tissue evidence="1">Leaf</tissue>
    </source>
</reference>
<comment type="caution">
    <text evidence="1">The sequence shown here is derived from an EMBL/GenBank/DDBJ whole genome shotgun (WGS) entry which is preliminary data.</text>
</comment>
<dbReference type="Gene3D" id="3.40.50.1240">
    <property type="entry name" value="Phosphoglycerate mutase-like"/>
    <property type="match status" value="1"/>
</dbReference>
<protein>
    <submittedName>
        <fullName evidence="1">Histidine phosphatase superfamily, clade-1</fullName>
    </submittedName>
</protein>
<dbReference type="AlphaFoldDB" id="A0AAN8YZ90"/>
<dbReference type="InterPro" id="IPR051710">
    <property type="entry name" value="Phosphatase_SH3-domain"/>
</dbReference>
<keyword evidence="2" id="KW-1185">Reference proteome</keyword>
<evidence type="ECO:0000313" key="1">
    <source>
        <dbReference type="EMBL" id="KAK6918631.1"/>
    </source>
</evidence>
<name>A0AAN8YZ90_9MAGN</name>
<dbReference type="SUPFAM" id="SSF53254">
    <property type="entry name" value="Phosphoglycerate mutase-like"/>
    <property type="match status" value="1"/>
</dbReference>
<dbReference type="InterPro" id="IPR029033">
    <property type="entry name" value="His_PPase_superfam"/>
</dbReference>
<evidence type="ECO:0000313" key="2">
    <source>
        <dbReference type="Proteomes" id="UP001370490"/>
    </source>
</evidence>
<dbReference type="CDD" id="cd07040">
    <property type="entry name" value="HP"/>
    <property type="match status" value="1"/>
</dbReference>
<dbReference type="EMBL" id="JBAMMX010000022">
    <property type="protein sequence ID" value="KAK6918631.1"/>
    <property type="molecule type" value="Genomic_DNA"/>
</dbReference>